<reference evidence="1 2" key="1">
    <citation type="journal article" date="2021" name="BMC Genomics">
        <title>Datura genome reveals duplications of psychoactive alkaloid biosynthetic genes and high mutation rate following tissue culture.</title>
        <authorList>
            <person name="Rajewski A."/>
            <person name="Carter-House D."/>
            <person name="Stajich J."/>
            <person name="Litt A."/>
        </authorList>
    </citation>
    <scope>NUCLEOTIDE SEQUENCE [LARGE SCALE GENOMIC DNA]</scope>
    <source>
        <strain evidence="1">AR-01</strain>
    </source>
</reference>
<evidence type="ECO:0000313" key="1">
    <source>
        <dbReference type="EMBL" id="MCE0482110.1"/>
    </source>
</evidence>
<proteinExistence type="predicted"/>
<sequence length="114" mass="13133">YMKGLHVGNDQDTFDYEYDYHGKKGRNNVWSAKTNIQESDESLLPHMESTLELVLEKRLESRMSELASQVMNHAIDTTMLSVLATKDDDIFERTRKSEDLSADCQLMADDQQNT</sequence>
<evidence type="ECO:0000313" key="2">
    <source>
        <dbReference type="Proteomes" id="UP000823775"/>
    </source>
</evidence>
<organism evidence="1 2">
    <name type="scientific">Datura stramonium</name>
    <name type="common">Jimsonweed</name>
    <name type="synonym">Common thornapple</name>
    <dbReference type="NCBI Taxonomy" id="4076"/>
    <lineage>
        <taxon>Eukaryota</taxon>
        <taxon>Viridiplantae</taxon>
        <taxon>Streptophyta</taxon>
        <taxon>Embryophyta</taxon>
        <taxon>Tracheophyta</taxon>
        <taxon>Spermatophyta</taxon>
        <taxon>Magnoliopsida</taxon>
        <taxon>eudicotyledons</taxon>
        <taxon>Gunneridae</taxon>
        <taxon>Pentapetalae</taxon>
        <taxon>asterids</taxon>
        <taxon>lamiids</taxon>
        <taxon>Solanales</taxon>
        <taxon>Solanaceae</taxon>
        <taxon>Solanoideae</taxon>
        <taxon>Datureae</taxon>
        <taxon>Datura</taxon>
    </lineage>
</organism>
<feature type="non-terminal residue" evidence="1">
    <location>
        <position position="1"/>
    </location>
</feature>
<name>A0ABS8VQA0_DATST</name>
<accession>A0ABS8VQA0</accession>
<dbReference type="Proteomes" id="UP000823775">
    <property type="component" value="Unassembled WGS sequence"/>
</dbReference>
<protein>
    <submittedName>
        <fullName evidence="1">Uncharacterized protein</fullName>
    </submittedName>
</protein>
<gene>
    <name evidence="1" type="ORF">HAX54_040512</name>
</gene>
<comment type="caution">
    <text evidence="1">The sequence shown here is derived from an EMBL/GenBank/DDBJ whole genome shotgun (WGS) entry which is preliminary data.</text>
</comment>
<keyword evidence="2" id="KW-1185">Reference proteome</keyword>
<dbReference type="EMBL" id="JACEIK010005731">
    <property type="protein sequence ID" value="MCE0482110.1"/>
    <property type="molecule type" value="Genomic_DNA"/>
</dbReference>